<dbReference type="PANTHER" id="PTHR45008">
    <property type="entry name" value="PTS SYSTEM GLUCOSE-SPECIFIC EIIA COMPONENT"/>
    <property type="match status" value="1"/>
</dbReference>
<evidence type="ECO:0000256" key="1">
    <source>
        <dbReference type="ARBA" id="ARBA00004496"/>
    </source>
</evidence>
<keyword evidence="3" id="KW-0762">Sugar transport</keyword>
<name>A0A1M5T2H4_9FIRM</name>
<comment type="subcellular location">
    <subcellularLocation>
        <location evidence="1">Cytoplasm</location>
    </subcellularLocation>
</comment>
<dbReference type="EMBL" id="FQXR01000002">
    <property type="protein sequence ID" value="SHH44959.1"/>
    <property type="molecule type" value="Genomic_DNA"/>
</dbReference>
<keyword evidence="9" id="KW-1185">Reference proteome</keyword>
<keyword evidence="5" id="KW-0598">Phosphotransferase system</keyword>
<dbReference type="InterPro" id="IPR050890">
    <property type="entry name" value="PTS_EIIA_component"/>
</dbReference>
<dbReference type="NCBIfam" id="TIGR00830">
    <property type="entry name" value="PTBA"/>
    <property type="match status" value="1"/>
</dbReference>
<dbReference type="Pfam" id="PF00358">
    <property type="entry name" value="PTS_EIIA_1"/>
    <property type="match status" value="1"/>
</dbReference>
<dbReference type="InterPro" id="IPR011055">
    <property type="entry name" value="Dup_hybrid_motif"/>
</dbReference>
<dbReference type="GO" id="GO:0016301">
    <property type="term" value="F:kinase activity"/>
    <property type="evidence" value="ECO:0007669"/>
    <property type="project" value="UniProtKB-KW"/>
</dbReference>
<dbReference type="GO" id="GO:0009401">
    <property type="term" value="P:phosphoenolpyruvate-dependent sugar phosphotransferase system"/>
    <property type="evidence" value="ECO:0007669"/>
    <property type="project" value="UniProtKB-KW"/>
</dbReference>
<feature type="domain" description="PTS EIIA type-1" evidence="7">
    <location>
        <begin position="28"/>
        <end position="132"/>
    </location>
</feature>
<protein>
    <submittedName>
        <fullName evidence="8">PTS system IIA component, Glc family (TC 4.A.1)</fullName>
    </submittedName>
</protein>
<dbReference type="Proteomes" id="UP000184389">
    <property type="component" value="Unassembled WGS sequence"/>
</dbReference>
<dbReference type="Gene3D" id="2.70.70.10">
    <property type="entry name" value="Glucose Permease (Domain IIA)"/>
    <property type="match status" value="1"/>
</dbReference>
<dbReference type="GO" id="GO:0005737">
    <property type="term" value="C:cytoplasm"/>
    <property type="evidence" value="ECO:0007669"/>
    <property type="project" value="UniProtKB-SubCell"/>
</dbReference>
<evidence type="ECO:0000313" key="9">
    <source>
        <dbReference type="Proteomes" id="UP000184389"/>
    </source>
</evidence>
<evidence type="ECO:0000313" key="8">
    <source>
        <dbReference type="EMBL" id="SHH44959.1"/>
    </source>
</evidence>
<dbReference type="RefSeq" id="WP_072742802.1">
    <property type="nucleotide sequence ID" value="NZ_FQXR01000002.1"/>
</dbReference>
<sequence>MFKFFTHKKVTIKAPISGIVSELSEVPDDVFAQKIVGDGIAINPTDNTLYSPVKGKIVQIFPTLHALGIETEEGLEILIHLGVDTVELKGEGFTSFVEKDQQVDVGDKLIEIDWNSIKHKVPSIMTPILITNMDKVDKIEILKSGEIKAKEDLLSVTIERA</sequence>
<dbReference type="SUPFAM" id="SSF51261">
    <property type="entry name" value="Duplicated hybrid motif"/>
    <property type="match status" value="1"/>
</dbReference>
<evidence type="ECO:0000256" key="2">
    <source>
        <dbReference type="ARBA" id="ARBA00022448"/>
    </source>
</evidence>
<keyword evidence="4" id="KW-0808">Transferase</keyword>
<dbReference type="STRING" id="1123281.SAMN02745180_00355"/>
<dbReference type="PROSITE" id="PS51093">
    <property type="entry name" value="PTS_EIIA_TYPE_1"/>
    <property type="match status" value="1"/>
</dbReference>
<dbReference type="PANTHER" id="PTHR45008:SF1">
    <property type="entry name" value="PTS SYSTEM GLUCOSE-SPECIFIC EIIA COMPONENT"/>
    <property type="match status" value="1"/>
</dbReference>
<dbReference type="PROSITE" id="PS00371">
    <property type="entry name" value="PTS_EIIA_TYPE_1_HIS"/>
    <property type="match status" value="1"/>
</dbReference>
<dbReference type="FunFam" id="2.70.70.10:FF:000001">
    <property type="entry name" value="PTS system glucose-specific IIA component"/>
    <property type="match status" value="1"/>
</dbReference>
<organism evidence="8 9">
    <name type="scientific">Sporanaerobacter acetigenes DSM 13106</name>
    <dbReference type="NCBI Taxonomy" id="1123281"/>
    <lineage>
        <taxon>Bacteria</taxon>
        <taxon>Bacillati</taxon>
        <taxon>Bacillota</taxon>
        <taxon>Tissierellia</taxon>
        <taxon>Tissierellales</taxon>
        <taxon>Sporanaerobacteraceae</taxon>
        <taxon>Sporanaerobacter</taxon>
    </lineage>
</organism>
<evidence type="ECO:0000256" key="5">
    <source>
        <dbReference type="ARBA" id="ARBA00022683"/>
    </source>
</evidence>
<dbReference type="OrthoDB" id="92465at2"/>
<accession>A0A1M5T2H4</accession>
<evidence type="ECO:0000259" key="7">
    <source>
        <dbReference type="PROSITE" id="PS51093"/>
    </source>
</evidence>
<dbReference type="AlphaFoldDB" id="A0A1M5T2H4"/>
<evidence type="ECO:0000256" key="3">
    <source>
        <dbReference type="ARBA" id="ARBA00022597"/>
    </source>
</evidence>
<reference evidence="8 9" key="1">
    <citation type="submission" date="2016-11" db="EMBL/GenBank/DDBJ databases">
        <authorList>
            <person name="Jaros S."/>
            <person name="Januszkiewicz K."/>
            <person name="Wedrychowicz H."/>
        </authorList>
    </citation>
    <scope>NUCLEOTIDE SEQUENCE [LARGE SCALE GENOMIC DNA]</scope>
    <source>
        <strain evidence="8 9">DSM 13106</strain>
    </source>
</reference>
<proteinExistence type="predicted"/>
<evidence type="ECO:0000256" key="4">
    <source>
        <dbReference type="ARBA" id="ARBA00022679"/>
    </source>
</evidence>
<keyword evidence="6" id="KW-0418">Kinase</keyword>
<keyword evidence="2" id="KW-0813">Transport</keyword>
<evidence type="ECO:0000256" key="6">
    <source>
        <dbReference type="ARBA" id="ARBA00022777"/>
    </source>
</evidence>
<gene>
    <name evidence="8" type="ORF">SAMN02745180_00355</name>
</gene>
<dbReference type="InterPro" id="IPR001127">
    <property type="entry name" value="PTS_EIIA_1_perm"/>
</dbReference>